<name>A0A401VUT0_STREY</name>
<dbReference type="AlphaFoldDB" id="A0A401VUT0"/>
<evidence type="ECO:0000313" key="2">
    <source>
        <dbReference type="EMBL" id="GCD40825.1"/>
    </source>
</evidence>
<dbReference type="Proteomes" id="UP000286746">
    <property type="component" value="Unassembled WGS sequence"/>
</dbReference>
<feature type="compositionally biased region" description="Low complexity" evidence="1">
    <location>
        <begin position="192"/>
        <end position="209"/>
    </location>
</feature>
<feature type="region of interest" description="Disordered" evidence="1">
    <location>
        <begin position="130"/>
        <end position="209"/>
    </location>
</feature>
<proteinExistence type="predicted"/>
<sequence>MGYDMYIEHPAENEEAAYQAASAAFHAAVCDRDALRLLNGHANYTAAQGRVEETYAAMEAVHTSYFRLNIWGMSEACSVMEALGMLTHLAPPPTPDPQDYGTTADELWDYGPDDEDAPETVRAFHAATQVVVDLPRNTPPASRPTSSPATTAGSSPLLKSTRLWDGGPLRTGRSKGKSPPGSTGGPSGFGTSGAPATAAASVSGSPAPAVARSLTRSYAGFGGT</sequence>
<gene>
    <name evidence="2" type="ORF">GKJPGBOP_00478</name>
</gene>
<evidence type="ECO:0000256" key="1">
    <source>
        <dbReference type="SAM" id="MobiDB-lite"/>
    </source>
</evidence>
<feature type="compositionally biased region" description="Low complexity" evidence="1">
    <location>
        <begin position="143"/>
        <end position="156"/>
    </location>
</feature>
<comment type="caution">
    <text evidence="2">The sequence shown here is derived from an EMBL/GenBank/DDBJ whole genome shotgun (WGS) entry which is preliminary data.</text>
</comment>
<protein>
    <submittedName>
        <fullName evidence="2">Uncharacterized protein</fullName>
    </submittedName>
</protein>
<dbReference type="RefSeq" id="WP_125051361.1">
    <property type="nucleotide sequence ID" value="NZ_BHZD01000001.1"/>
</dbReference>
<feature type="compositionally biased region" description="Gly residues" evidence="1">
    <location>
        <begin position="182"/>
        <end position="191"/>
    </location>
</feature>
<reference evidence="2 3" key="1">
    <citation type="submission" date="2018-11" db="EMBL/GenBank/DDBJ databases">
        <title>Whole genome sequence of Streptomyces paromomycinus NBRC 15454(T).</title>
        <authorList>
            <person name="Komaki H."/>
            <person name="Tamura T."/>
        </authorList>
    </citation>
    <scope>NUCLEOTIDE SEQUENCE [LARGE SCALE GENOMIC DNA]</scope>
    <source>
        <strain evidence="2 3">NBRC 15454</strain>
    </source>
</reference>
<keyword evidence="3" id="KW-1185">Reference proteome</keyword>
<dbReference type="EMBL" id="BHZD01000001">
    <property type="protein sequence ID" value="GCD40825.1"/>
    <property type="molecule type" value="Genomic_DNA"/>
</dbReference>
<evidence type="ECO:0000313" key="3">
    <source>
        <dbReference type="Proteomes" id="UP000286746"/>
    </source>
</evidence>
<organism evidence="2 3">
    <name type="scientific">Streptomyces paromomycinus</name>
    <name type="common">Streptomyces rimosus subsp. paromomycinus</name>
    <dbReference type="NCBI Taxonomy" id="92743"/>
    <lineage>
        <taxon>Bacteria</taxon>
        <taxon>Bacillati</taxon>
        <taxon>Actinomycetota</taxon>
        <taxon>Actinomycetes</taxon>
        <taxon>Kitasatosporales</taxon>
        <taxon>Streptomycetaceae</taxon>
        <taxon>Streptomyces</taxon>
    </lineage>
</organism>
<accession>A0A401VUT0</accession>